<dbReference type="RefSeq" id="WP_157333491.1">
    <property type="nucleotide sequence ID" value="NZ_RHLK01000002.1"/>
</dbReference>
<dbReference type="Pfam" id="PF00072">
    <property type="entry name" value="Response_reg"/>
    <property type="match status" value="1"/>
</dbReference>
<proteinExistence type="predicted"/>
<keyword evidence="3" id="KW-0805">Transcription regulation</keyword>
<keyword evidence="2" id="KW-0902">Two-component regulatory system</keyword>
<comment type="caution">
    <text evidence="8">The sequence shown here is derived from an EMBL/GenBank/DDBJ whole genome shotgun (WGS) entry which is preliminary data.</text>
</comment>
<evidence type="ECO:0000256" key="1">
    <source>
        <dbReference type="ARBA" id="ARBA00022553"/>
    </source>
</evidence>
<dbReference type="InterPro" id="IPR050595">
    <property type="entry name" value="Bact_response_regulator"/>
</dbReference>
<evidence type="ECO:0000259" key="7">
    <source>
        <dbReference type="PROSITE" id="PS50110"/>
    </source>
</evidence>
<dbReference type="InterPro" id="IPR001789">
    <property type="entry name" value="Sig_transdc_resp-reg_receiver"/>
</dbReference>
<dbReference type="OrthoDB" id="9797769at2"/>
<evidence type="ECO:0000313" key="9">
    <source>
        <dbReference type="Proteomes" id="UP000490800"/>
    </source>
</evidence>
<dbReference type="InterPro" id="IPR011006">
    <property type="entry name" value="CheY-like_superfamily"/>
</dbReference>
<evidence type="ECO:0000256" key="2">
    <source>
        <dbReference type="ARBA" id="ARBA00023012"/>
    </source>
</evidence>
<keyword evidence="5" id="KW-0804">Transcription</keyword>
<evidence type="ECO:0000256" key="6">
    <source>
        <dbReference type="PROSITE-ProRule" id="PRU00169"/>
    </source>
</evidence>
<dbReference type="FunFam" id="3.40.50.2300:FF:000001">
    <property type="entry name" value="DNA-binding response regulator PhoB"/>
    <property type="match status" value="1"/>
</dbReference>
<evidence type="ECO:0000313" key="8">
    <source>
        <dbReference type="EMBL" id="MVO98925.1"/>
    </source>
</evidence>
<dbReference type="GO" id="GO:0000160">
    <property type="term" value="P:phosphorelay signal transduction system"/>
    <property type="evidence" value="ECO:0007669"/>
    <property type="project" value="UniProtKB-KW"/>
</dbReference>
<name>A0A7X3JYH4_9BACL</name>
<dbReference type="SUPFAM" id="SSF52172">
    <property type="entry name" value="CheY-like"/>
    <property type="match status" value="1"/>
</dbReference>
<feature type="modified residue" description="4-aspartylphosphate" evidence="6">
    <location>
        <position position="54"/>
    </location>
</feature>
<dbReference type="AlphaFoldDB" id="A0A7X3JYH4"/>
<dbReference type="PROSITE" id="PS50110">
    <property type="entry name" value="RESPONSE_REGULATORY"/>
    <property type="match status" value="1"/>
</dbReference>
<dbReference type="CDD" id="cd17546">
    <property type="entry name" value="REC_hyHK_CKI1_RcsC-like"/>
    <property type="match status" value="1"/>
</dbReference>
<dbReference type="PANTHER" id="PTHR44591:SF3">
    <property type="entry name" value="RESPONSE REGULATORY DOMAIN-CONTAINING PROTEIN"/>
    <property type="match status" value="1"/>
</dbReference>
<feature type="domain" description="Response regulatory" evidence="7">
    <location>
        <begin position="5"/>
        <end position="122"/>
    </location>
</feature>
<evidence type="ECO:0000256" key="4">
    <source>
        <dbReference type="ARBA" id="ARBA00023125"/>
    </source>
</evidence>
<keyword evidence="4" id="KW-0238">DNA-binding</keyword>
<dbReference type="Gene3D" id="3.40.50.2300">
    <property type="match status" value="1"/>
</dbReference>
<dbReference type="GO" id="GO:0003677">
    <property type="term" value="F:DNA binding"/>
    <property type="evidence" value="ECO:0007669"/>
    <property type="project" value="UniProtKB-KW"/>
</dbReference>
<dbReference type="EMBL" id="RHLK01000002">
    <property type="protein sequence ID" value="MVO98925.1"/>
    <property type="molecule type" value="Genomic_DNA"/>
</dbReference>
<accession>A0A7X3JYH4</accession>
<evidence type="ECO:0000256" key="5">
    <source>
        <dbReference type="ARBA" id="ARBA00023163"/>
    </source>
</evidence>
<gene>
    <name evidence="8" type="ORF">EDM21_05220</name>
</gene>
<reference evidence="8 9" key="1">
    <citation type="journal article" date="2019" name="Microorganisms">
        <title>Paenibacillus lutrae sp. nov., A Chitinolytic Species Isolated from A River Otter in Castril Natural Park, Granada, Spain.</title>
        <authorList>
            <person name="Rodriguez M."/>
            <person name="Reina J.C."/>
            <person name="Bejar V."/>
            <person name="Llamas I."/>
        </authorList>
    </citation>
    <scope>NUCLEOTIDE SEQUENCE [LARGE SCALE GENOMIC DNA]</scope>
    <source>
        <strain evidence="8 9">N10</strain>
    </source>
</reference>
<dbReference type="PANTHER" id="PTHR44591">
    <property type="entry name" value="STRESS RESPONSE REGULATOR PROTEIN 1"/>
    <property type="match status" value="1"/>
</dbReference>
<keyword evidence="1 6" id="KW-0597">Phosphoprotein</keyword>
<organism evidence="8 9">
    <name type="scientific">Paenibacillus lutrae</name>
    <dbReference type="NCBI Taxonomy" id="2078573"/>
    <lineage>
        <taxon>Bacteria</taxon>
        <taxon>Bacillati</taxon>
        <taxon>Bacillota</taxon>
        <taxon>Bacilli</taxon>
        <taxon>Bacillales</taxon>
        <taxon>Paenibacillaceae</taxon>
        <taxon>Paenibacillus</taxon>
    </lineage>
</organism>
<protein>
    <submittedName>
        <fullName evidence="8">Response regulator</fullName>
    </submittedName>
</protein>
<sequence>MNPYRILLADDEAALRFLLTETLVDEGYEITEVMDGQEAVNKLQQETYDLIILDYMMPEKTGVEVCEWLRSEAVANRDVPVILLTAKALEKDREKANAAGVTTYIVKPFSPLQLVDTVEELIRVHNKTVDNSQ</sequence>
<keyword evidence="9" id="KW-1185">Reference proteome</keyword>
<dbReference type="Proteomes" id="UP000490800">
    <property type="component" value="Unassembled WGS sequence"/>
</dbReference>
<evidence type="ECO:0000256" key="3">
    <source>
        <dbReference type="ARBA" id="ARBA00023015"/>
    </source>
</evidence>
<dbReference type="SMART" id="SM00448">
    <property type="entry name" value="REC"/>
    <property type="match status" value="1"/>
</dbReference>